<reference evidence="1 2" key="1">
    <citation type="submission" date="2023-07" db="EMBL/GenBank/DDBJ databases">
        <title>Sorghum-associated microbial communities from plants grown in Nebraska, USA.</title>
        <authorList>
            <person name="Schachtman D."/>
        </authorList>
    </citation>
    <scope>NUCLEOTIDE SEQUENCE [LARGE SCALE GENOMIC DNA]</scope>
    <source>
        <strain evidence="1 2">BE143</strain>
    </source>
</reference>
<dbReference type="EMBL" id="JAVDUG010000003">
    <property type="protein sequence ID" value="MDR6778869.1"/>
    <property type="molecule type" value="Genomic_DNA"/>
</dbReference>
<evidence type="ECO:0000313" key="2">
    <source>
        <dbReference type="Proteomes" id="UP001266807"/>
    </source>
</evidence>
<sequence>MKTEYFNLEVDFFGKEEYNFYLLIANMIGNK</sequence>
<proteinExistence type="predicted"/>
<gene>
    <name evidence="1" type="ORF">J2W98_003146</name>
</gene>
<accession>A0ABU1QGV1</accession>
<keyword evidence="2" id="KW-1185">Reference proteome</keyword>
<name>A0ABU1QGV1_9BACL</name>
<organism evidence="1 2">
    <name type="scientific">Paenibacillus peoriae</name>
    <dbReference type="NCBI Taxonomy" id="59893"/>
    <lineage>
        <taxon>Bacteria</taxon>
        <taxon>Bacillati</taxon>
        <taxon>Bacillota</taxon>
        <taxon>Bacilli</taxon>
        <taxon>Bacillales</taxon>
        <taxon>Paenibacillaceae</taxon>
        <taxon>Paenibacillus</taxon>
    </lineage>
</organism>
<dbReference type="Proteomes" id="UP001266807">
    <property type="component" value="Unassembled WGS sequence"/>
</dbReference>
<protein>
    <submittedName>
        <fullName evidence="1">Uncharacterized protein</fullName>
    </submittedName>
</protein>
<evidence type="ECO:0000313" key="1">
    <source>
        <dbReference type="EMBL" id="MDR6778869.1"/>
    </source>
</evidence>
<comment type="caution">
    <text evidence="1">The sequence shown here is derived from an EMBL/GenBank/DDBJ whole genome shotgun (WGS) entry which is preliminary data.</text>
</comment>